<name>E8RA91_DESM0</name>
<evidence type="ECO:0000313" key="5">
    <source>
        <dbReference type="EMBL" id="ADV65397.1"/>
    </source>
</evidence>
<keyword evidence="6" id="KW-1185">Reference proteome</keyword>
<keyword evidence="1" id="KW-0813">Transport</keyword>
<dbReference type="GO" id="GO:0006813">
    <property type="term" value="P:potassium ion transport"/>
    <property type="evidence" value="ECO:0007669"/>
    <property type="project" value="InterPro"/>
</dbReference>
<dbReference type="KEGG" id="dmu:Desmu_1095"/>
<feature type="domain" description="RCK C-terminal" evidence="4">
    <location>
        <begin position="139"/>
        <end position="218"/>
    </location>
</feature>
<dbReference type="InterPro" id="IPR003148">
    <property type="entry name" value="RCK_N"/>
</dbReference>
<dbReference type="AlphaFoldDB" id="E8RA91"/>
<dbReference type="PROSITE" id="PS51202">
    <property type="entry name" value="RCK_C"/>
    <property type="match status" value="1"/>
</dbReference>
<feature type="domain" description="RCK N-terminal" evidence="3">
    <location>
        <begin position="3"/>
        <end position="126"/>
    </location>
</feature>
<dbReference type="GeneID" id="10153805"/>
<dbReference type="STRING" id="765177.Desmu_1095"/>
<dbReference type="OrthoDB" id="24929at2157"/>
<dbReference type="eggNOG" id="arCOG01957">
    <property type="taxonomic scope" value="Archaea"/>
</dbReference>
<dbReference type="SUPFAM" id="SSF51735">
    <property type="entry name" value="NAD(P)-binding Rossmann-fold domains"/>
    <property type="match status" value="1"/>
</dbReference>
<dbReference type="Gene3D" id="3.40.50.720">
    <property type="entry name" value="NAD(P)-binding Rossmann-like Domain"/>
    <property type="match status" value="1"/>
</dbReference>
<evidence type="ECO:0000259" key="3">
    <source>
        <dbReference type="PROSITE" id="PS51201"/>
    </source>
</evidence>
<dbReference type="PANTHER" id="PTHR43833:SF5">
    <property type="entry name" value="TRK SYSTEM POTASSIUM UPTAKE PROTEIN TRKA"/>
    <property type="match status" value="1"/>
</dbReference>
<accession>E8RA91</accession>
<proteinExistence type="predicted"/>
<reference evidence="5 6" key="2">
    <citation type="journal article" date="2011" name="Stand. Genomic Sci.">
        <title>Complete genome sequence of Desulfurococcus mucosus type strain (O7/1).</title>
        <authorList>
            <person name="Wirth R."/>
            <person name="Chertkov O."/>
            <person name="Held B."/>
            <person name="Lapidus A."/>
            <person name="Nolan M."/>
            <person name="Lucas S."/>
            <person name="Hammon N."/>
            <person name="Deshpande S."/>
            <person name="Cheng J.F."/>
            <person name="Tapia R."/>
            <person name="Han C."/>
            <person name="Goodwin L."/>
            <person name="Pitluck S."/>
            <person name="Liolios K."/>
            <person name="Ioanna P."/>
            <person name="Ivanova N."/>
            <person name="Mavromatis K."/>
            <person name="Mikhailova N."/>
            <person name="Pati A."/>
            <person name="Chen A."/>
            <person name="Palaniappan K."/>
            <person name="Land M."/>
            <person name="Hauser L."/>
            <person name="Chang Y.J."/>
            <person name="Jeffries C.D."/>
            <person name="Bilek Y."/>
            <person name="Hader T."/>
            <person name="Rohde M."/>
            <person name="Spring S."/>
            <person name="Sikorski J."/>
            <person name="Goker M."/>
            <person name="Woyke T."/>
            <person name="Bristow J."/>
            <person name="Eisen J.A."/>
            <person name="Markowitz V."/>
            <person name="Hugenholtz P."/>
            <person name="Kyrpides N.C."/>
            <person name="Klenk H.P."/>
        </authorList>
    </citation>
    <scope>NUCLEOTIDE SEQUENCE [LARGE SCALE GENOMIC DNA]</scope>
    <source>
        <strain evidence="6">ATCC 35584 / DSM 2162 / JCM 9187 / O7/1</strain>
    </source>
</reference>
<dbReference type="Pfam" id="PF02254">
    <property type="entry name" value="TrkA_N"/>
    <property type="match status" value="1"/>
</dbReference>
<dbReference type="Proteomes" id="UP000001068">
    <property type="component" value="Chromosome"/>
</dbReference>
<evidence type="ECO:0000313" key="6">
    <source>
        <dbReference type="Proteomes" id="UP000001068"/>
    </source>
</evidence>
<dbReference type="Gene3D" id="3.30.70.1450">
    <property type="entry name" value="Regulator of K+ conductance, C-terminal domain"/>
    <property type="match status" value="1"/>
</dbReference>
<dbReference type="EMBL" id="CP002363">
    <property type="protein sequence ID" value="ADV65397.1"/>
    <property type="molecule type" value="Genomic_DNA"/>
</dbReference>
<sequence>MARPRILVIGGGKVAEHLFTIFNVHEEADEVVVVDKDPRRRAVFERIGDILVLDGDATDVGLYNEINMKEITAVLALTNSDEVNLMVLAIAKTFGVPVRIGRFTEPKIAELVSSLGLGIPIVQPVVVANIIAQILTSISSGKVLGEIGEEKIVMAAISDADPVVGNTIGEISLGDEGKIILLFDGLRFKVPEPSDVVKPGNILIILARSEEVLRKLKG</sequence>
<keyword evidence="2" id="KW-0406">Ion transport</keyword>
<reference evidence="6" key="1">
    <citation type="submission" date="2010-11" db="EMBL/GenBank/DDBJ databases">
        <title>The complete genome of Desulfurococcus mucosus DSM 2162.</title>
        <authorList>
            <consortium name="US DOE Joint Genome Institute (JGI-PGF)"/>
            <person name="Lucas S."/>
            <person name="Copeland A."/>
            <person name="Lapidus A."/>
            <person name="Bruce D."/>
            <person name="Goodwin L."/>
            <person name="Pitluck S."/>
            <person name="Kyrpides N."/>
            <person name="Mavromatis K."/>
            <person name="Pagani I."/>
            <person name="Ivanova N."/>
            <person name="Ovchinnikova G."/>
            <person name="Chertkov O."/>
            <person name="Held B."/>
            <person name="Brettin T."/>
            <person name="Detter J.C."/>
            <person name="Tapia R."/>
            <person name="Han C."/>
            <person name="Land M."/>
            <person name="Hauser L."/>
            <person name="Markowitz V."/>
            <person name="Cheng J.-F."/>
            <person name="Hugenholtz P."/>
            <person name="Woyke T."/>
            <person name="Wu D."/>
            <person name="Wirth R."/>
            <person name="Bilek Y."/>
            <person name="Hader T."/>
            <person name="Klenk H.-P."/>
            <person name="Eisen J.A."/>
        </authorList>
    </citation>
    <scope>NUCLEOTIDE SEQUENCE [LARGE SCALE GENOMIC DNA]</scope>
    <source>
        <strain evidence="6">ATCC 35584 / DSM 2162 / JCM 9187 / O7/1</strain>
    </source>
</reference>
<evidence type="ECO:0000259" key="4">
    <source>
        <dbReference type="PROSITE" id="PS51202"/>
    </source>
</evidence>
<protein>
    <submittedName>
        <fullName evidence="5">TrkA-N domain protein</fullName>
    </submittedName>
</protein>
<dbReference type="RefSeq" id="WP_013562619.1">
    <property type="nucleotide sequence ID" value="NC_014961.1"/>
</dbReference>
<dbReference type="HOGENOM" id="CLU_046525_2_5_2"/>
<dbReference type="InterPro" id="IPR036721">
    <property type="entry name" value="RCK_C_sf"/>
</dbReference>
<evidence type="ECO:0000256" key="1">
    <source>
        <dbReference type="ARBA" id="ARBA00022448"/>
    </source>
</evidence>
<evidence type="ECO:0000256" key="2">
    <source>
        <dbReference type="ARBA" id="ARBA00023065"/>
    </source>
</evidence>
<organism evidence="5 6">
    <name type="scientific">Desulfurococcus mucosus (strain ATCC 35584 / DSM 2162 / JCM 9187 / O7/1)</name>
    <dbReference type="NCBI Taxonomy" id="765177"/>
    <lineage>
        <taxon>Archaea</taxon>
        <taxon>Thermoproteota</taxon>
        <taxon>Thermoprotei</taxon>
        <taxon>Desulfurococcales</taxon>
        <taxon>Desulfurococcaceae</taxon>
        <taxon>Desulfurococcus</taxon>
    </lineage>
</organism>
<gene>
    <name evidence="5" type="ordered locus">Desmu_1095</name>
</gene>
<dbReference type="InterPro" id="IPR006037">
    <property type="entry name" value="RCK_C"/>
</dbReference>
<dbReference type="GO" id="GO:0008324">
    <property type="term" value="F:monoatomic cation transmembrane transporter activity"/>
    <property type="evidence" value="ECO:0007669"/>
    <property type="project" value="InterPro"/>
</dbReference>
<dbReference type="InterPro" id="IPR036291">
    <property type="entry name" value="NAD(P)-bd_dom_sf"/>
</dbReference>
<dbReference type="PANTHER" id="PTHR43833">
    <property type="entry name" value="POTASSIUM CHANNEL PROTEIN 2-RELATED-RELATED"/>
    <property type="match status" value="1"/>
</dbReference>
<dbReference type="PROSITE" id="PS51201">
    <property type="entry name" value="RCK_N"/>
    <property type="match status" value="1"/>
</dbReference>
<dbReference type="InterPro" id="IPR050721">
    <property type="entry name" value="Trk_Ktr_HKT_K-transport"/>
</dbReference>